<reference evidence="1 2" key="1">
    <citation type="submission" date="2016-05" db="EMBL/GenBank/DDBJ databases">
        <title>First whole genome sequencing of Entamoeba histolytica HM1:IMSS-clone-6.</title>
        <authorList>
            <person name="Mukherjee Avik.K."/>
            <person name="Izumyama S."/>
            <person name="Nakada-Tsukui K."/>
            <person name="Nozaki T."/>
        </authorList>
    </citation>
    <scope>NUCLEOTIDE SEQUENCE [LARGE SCALE GENOMIC DNA]</scope>
    <source>
        <strain evidence="1 2">HM1:IMSS clone 6</strain>
    </source>
</reference>
<protein>
    <submittedName>
        <fullName evidence="1">Coiled-coil c1d domain protein</fullName>
    </submittedName>
</protein>
<organism evidence="1 2">
    <name type="scientific">Entamoeba histolytica</name>
    <dbReference type="NCBI Taxonomy" id="5759"/>
    <lineage>
        <taxon>Eukaryota</taxon>
        <taxon>Amoebozoa</taxon>
        <taxon>Evosea</taxon>
        <taxon>Archamoebae</taxon>
        <taxon>Mastigamoebida</taxon>
        <taxon>Entamoebidae</taxon>
        <taxon>Entamoeba</taxon>
    </lineage>
</organism>
<dbReference type="AlphaFoldDB" id="A0A175JJN9"/>
<gene>
    <name evidence="1" type="ORF">CL6EHI_c00065</name>
</gene>
<comment type="caution">
    <text evidence="1">The sequence shown here is derived from an EMBL/GenBank/DDBJ whole genome shotgun (WGS) entry which is preliminary data.</text>
</comment>
<proteinExistence type="predicted"/>
<dbReference type="EMBL" id="BDEQ01000001">
    <property type="protein sequence ID" value="GAT93642.1"/>
    <property type="molecule type" value="Genomic_DNA"/>
</dbReference>
<evidence type="ECO:0000313" key="1">
    <source>
        <dbReference type="EMBL" id="GAT93642.1"/>
    </source>
</evidence>
<name>A0A175JJN9_ENTHI</name>
<accession>A0A175JJN9</accession>
<sequence>MSTSTNQIITNDTLELLDEDDIFEDFNDFKTKDVDDSTLHWQDNWEDEGADEFTNHIRSSLLH</sequence>
<dbReference type="Proteomes" id="UP000078387">
    <property type="component" value="Unassembled WGS sequence"/>
</dbReference>
<evidence type="ECO:0000313" key="2">
    <source>
        <dbReference type="Proteomes" id="UP000078387"/>
    </source>
</evidence>